<evidence type="ECO:0000313" key="6">
    <source>
        <dbReference type="EMBL" id="ORZ26897.1"/>
    </source>
</evidence>
<dbReference type="InterPro" id="IPR011701">
    <property type="entry name" value="MFS"/>
</dbReference>
<keyword evidence="4" id="KW-0472">Membrane</keyword>
<feature type="transmembrane region" description="Helical" evidence="4">
    <location>
        <begin position="332"/>
        <end position="352"/>
    </location>
</feature>
<dbReference type="GO" id="GO:0016020">
    <property type="term" value="C:membrane"/>
    <property type="evidence" value="ECO:0007669"/>
    <property type="project" value="UniProtKB-SubCell"/>
</dbReference>
<name>A0A1Y2GX89_9FUNG</name>
<dbReference type="GeneID" id="33564855"/>
<feature type="transmembrane region" description="Helical" evidence="4">
    <location>
        <begin position="77"/>
        <end position="99"/>
    </location>
</feature>
<keyword evidence="7" id="KW-1185">Reference proteome</keyword>
<evidence type="ECO:0000256" key="3">
    <source>
        <dbReference type="SAM" id="MobiDB-lite"/>
    </source>
</evidence>
<feature type="transmembrane region" description="Helical" evidence="4">
    <location>
        <begin position="364"/>
        <end position="383"/>
    </location>
</feature>
<evidence type="ECO:0000256" key="4">
    <source>
        <dbReference type="SAM" id="Phobius"/>
    </source>
</evidence>
<dbReference type="Gene3D" id="1.20.1250.20">
    <property type="entry name" value="MFS general substrate transporter like domains"/>
    <property type="match status" value="1"/>
</dbReference>
<feature type="transmembrane region" description="Helical" evidence="4">
    <location>
        <begin position="206"/>
        <end position="224"/>
    </location>
</feature>
<feature type="compositionally biased region" description="Basic and acidic residues" evidence="3">
    <location>
        <begin position="10"/>
        <end position="24"/>
    </location>
</feature>
<feature type="transmembrane region" description="Helical" evidence="4">
    <location>
        <begin position="119"/>
        <end position="138"/>
    </location>
</feature>
<dbReference type="STRING" id="64571.A0A1Y2GX89"/>
<dbReference type="GO" id="GO:0022857">
    <property type="term" value="F:transmembrane transporter activity"/>
    <property type="evidence" value="ECO:0007669"/>
    <property type="project" value="InterPro"/>
</dbReference>
<evidence type="ECO:0000313" key="7">
    <source>
        <dbReference type="Proteomes" id="UP000193648"/>
    </source>
</evidence>
<dbReference type="Pfam" id="PF07690">
    <property type="entry name" value="MFS_1"/>
    <property type="match status" value="1"/>
</dbReference>
<dbReference type="CDD" id="cd17352">
    <property type="entry name" value="MFS_MCT_SLC16"/>
    <property type="match status" value="1"/>
</dbReference>
<keyword evidence="4" id="KW-1133">Transmembrane helix</keyword>
<keyword evidence="4" id="KW-0812">Transmembrane</keyword>
<feature type="transmembrane region" description="Helical" evidence="4">
    <location>
        <begin position="150"/>
        <end position="168"/>
    </location>
</feature>
<dbReference type="Proteomes" id="UP000193648">
    <property type="component" value="Unassembled WGS sequence"/>
</dbReference>
<dbReference type="EMBL" id="MCFF01000005">
    <property type="protein sequence ID" value="ORZ26897.1"/>
    <property type="molecule type" value="Genomic_DNA"/>
</dbReference>
<feature type="transmembrane region" description="Helical" evidence="4">
    <location>
        <begin position="299"/>
        <end position="320"/>
    </location>
</feature>
<accession>A0A1Y2GX89</accession>
<feature type="domain" description="Major facilitator superfamily (MFS) profile" evidence="5">
    <location>
        <begin position="81"/>
        <end position="481"/>
    </location>
</feature>
<reference evidence="6 7" key="1">
    <citation type="submission" date="2016-07" db="EMBL/GenBank/DDBJ databases">
        <title>Pervasive Adenine N6-methylation of Active Genes in Fungi.</title>
        <authorList>
            <consortium name="DOE Joint Genome Institute"/>
            <person name="Mondo S.J."/>
            <person name="Dannebaum R.O."/>
            <person name="Kuo R.C."/>
            <person name="Labutti K."/>
            <person name="Haridas S."/>
            <person name="Kuo A."/>
            <person name="Salamov A."/>
            <person name="Ahrendt S.R."/>
            <person name="Lipzen A."/>
            <person name="Sullivan W."/>
            <person name="Andreopoulos W.B."/>
            <person name="Clum A."/>
            <person name="Lindquist E."/>
            <person name="Daum C."/>
            <person name="Ramamoorthy G.K."/>
            <person name="Gryganskyi A."/>
            <person name="Culley D."/>
            <person name="Magnuson J.K."/>
            <person name="James T.Y."/>
            <person name="O'Malley M.A."/>
            <person name="Stajich J.E."/>
            <person name="Spatafora J.W."/>
            <person name="Visel A."/>
            <person name="Grigoriev I.V."/>
        </authorList>
    </citation>
    <scope>NUCLEOTIDE SEQUENCE [LARGE SCALE GENOMIC DNA]</scope>
    <source>
        <strain evidence="6 7">NRRL 3116</strain>
    </source>
</reference>
<dbReference type="PANTHER" id="PTHR11360:SF284">
    <property type="entry name" value="EG:103B4.3 PROTEIN-RELATED"/>
    <property type="match status" value="1"/>
</dbReference>
<evidence type="ECO:0000256" key="1">
    <source>
        <dbReference type="ARBA" id="ARBA00004141"/>
    </source>
</evidence>
<feature type="transmembrane region" description="Helical" evidence="4">
    <location>
        <begin position="458"/>
        <end position="476"/>
    </location>
</feature>
<dbReference type="RefSeq" id="XP_021884644.1">
    <property type="nucleotide sequence ID" value="XM_022023011.1"/>
</dbReference>
<gene>
    <name evidence="6" type="ORF">BCR41DRAFT_347030</name>
</gene>
<organism evidence="6 7">
    <name type="scientific">Lobosporangium transversale</name>
    <dbReference type="NCBI Taxonomy" id="64571"/>
    <lineage>
        <taxon>Eukaryota</taxon>
        <taxon>Fungi</taxon>
        <taxon>Fungi incertae sedis</taxon>
        <taxon>Mucoromycota</taxon>
        <taxon>Mortierellomycotina</taxon>
        <taxon>Mortierellomycetes</taxon>
        <taxon>Mortierellales</taxon>
        <taxon>Mortierellaceae</taxon>
        <taxon>Lobosporangium</taxon>
    </lineage>
</organism>
<dbReference type="InterPro" id="IPR036259">
    <property type="entry name" value="MFS_trans_sf"/>
</dbReference>
<comment type="caution">
    <text evidence="6">The sequence shown here is derived from an EMBL/GenBank/DDBJ whole genome shotgun (WGS) entry which is preliminary data.</text>
</comment>
<feature type="transmembrane region" description="Helical" evidence="4">
    <location>
        <begin position="236"/>
        <end position="258"/>
    </location>
</feature>
<feature type="transmembrane region" description="Helical" evidence="4">
    <location>
        <begin position="389"/>
        <end position="414"/>
    </location>
</feature>
<feature type="transmembrane region" description="Helical" evidence="4">
    <location>
        <begin position="174"/>
        <end position="194"/>
    </location>
</feature>
<evidence type="ECO:0000259" key="5">
    <source>
        <dbReference type="PROSITE" id="PS50850"/>
    </source>
</evidence>
<evidence type="ECO:0000256" key="2">
    <source>
        <dbReference type="ARBA" id="ARBA00006727"/>
    </source>
</evidence>
<protein>
    <submittedName>
        <fullName evidence="6">Major facilitator superfamily domain-containing protein</fullName>
    </submittedName>
</protein>
<comment type="similarity">
    <text evidence="2">Belongs to the major facilitator superfamily. Monocarboxylate porter (TC 2.A.1.13) family.</text>
</comment>
<proteinExistence type="inferred from homology"/>
<dbReference type="OrthoDB" id="5667at2759"/>
<dbReference type="PANTHER" id="PTHR11360">
    <property type="entry name" value="MONOCARBOXYLATE TRANSPORTER"/>
    <property type="match status" value="1"/>
</dbReference>
<feature type="region of interest" description="Disordered" evidence="3">
    <location>
        <begin position="1"/>
        <end position="37"/>
    </location>
</feature>
<sequence>MSDPANTLHTKQEERIDEKTEHAHAPHSSTVAHHDSELAVAESKRAGLDSKDNLDIEHASVETDLQDPPTLIDGPPYGWAIVFAAFITQMMCMGTMNIYGVFQTYYFTNTFNGVASTFQLAWIGSLTVMALDIVGPFAGSISDHFGHRQAALVGVLVMALSLVASGFATDVWQLYITQGFLYGSGASLTYFAGLSLPSQWFTRNRGLVTGIAISGGGIGGLWMSPLLSKLLDSKGLRFTMIVLAIAHLIIMVPVCFLFKTRLESGRQRAKRIKRFGYRKGEQETKRKFVDFTILKDTRFCLLFVAGIFVVSGYFTPFYFINSYAQQHGVSSSNAALMVGLMNGASAVGRIVMGLVSDRIGPINALCISTLAATLTVLLIWTFATSEAVMFLFSVLYGLCCGAYLSSTVSVSAAICGLGRLATVTGIIYAGMAVGSLIGSPVSGAILDTIGHKTNYLGVILWAGIVMAVGTIILFVLKYRTDKKLFARV</sequence>
<dbReference type="InterPro" id="IPR020846">
    <property type="entry name" value="MFS_dom"/>
</dbReference>
<dbReference type="PROSITE" id="PS50850">
    <property type="entry name" value="MFS"/>
    <property type="match status" value="1"/>
</dbReference>
<dbReference type="InParanoid" id="A0A1Y2GX89"/>
<dbReference type="InterPro" id="IPR050327">
    <property type="entry name" value="Proton-linked_MCT"/>
</dbReference>
<dbReference type="SUPFAM" id="SSF103473">
    <property type="entry name" value="MFS general substrate transporter"/>
    <property type="match status" value="1"/>
</dbReference>
<comment type="subcellular location">
    <subcellularLocation>
        <location evidence="1">Membrane</location>
        <topology evidence="1">Multi-pass membrane protein</topology>
    </subcellularLocation>
</comment>
<dbReference type="AlphaFoldDB" id="A0A1Y2GX89"/>
<feature type="transmembrane region" description="Helical" evidence="4">
    <location>
        <begin position="426"/>
        <end position="446"/>
    </location>
</feature>